<reference evidence="4 5" key="1">
    <citation type="submission" date="2018-01" db="EMBL/GenBank/DDBJ databases">
        <authorList>
            <person name="Clerissi C."/>
        </authorList>
    </citation>
    <scope>NUCLEOTIDE SEQUENCE</scope>
    <source>
        <strain evidence="1">Cupriavidus taiwanensis LMG 19430</strain>
        <strain evidence="2">Cupriavidus taiwanensis STM 6021</strain>
        <strain evidence="3">Cupriavidus taiwanensis SWF 66322</strain>
        <plasmid evidence="5">cbm2594_p</plasmid>
        <plasmid evidence="4">cbm2636p</plasmid>
        <plasmid evidence="3">CBM2636p</plasmid>
    </source>
</reference>
<geneLocation type="plasmid" evidence="4">
    <name>cbm2636p</name>
</geneLocation>
<dbReference type="EMBL" id="OFSN01000048">
    <property type="protein sequence ID" value="SOY77859.1"/>
    <property type="molecule type" value="Genomic_DNA"/>
</dbReference>
<dbReference type="AlphaFoldDB" id="A0A375HXM4"/>
<evidence type="ECO:0000313" key="1">
    <source>
        <dbReference type="EMBL" id="SOY77859.1"/>
    </source>
</evidence>
<dbReference type="Proteomes" id="UP000254259">
    <property type="component" value="Plasmid CBM2636p"/>
</dbReference>
<gene>
    <name evidence="1" type="ORF">CBM2586_P280010</name>
    <name evidence="2" type="ORF">CBM2594_P210010</name>
    <name evidence="3" type="ORF">CBM2636_P20272</name>
</gene>
<accession>A0A375HXM4</accession>
<keyword evidence="3" id="KW-0614">Plasmid</keyword>
<evidence type="ECO:0000313" key="2">
    <source>
        <dbReference type="EMBL" id="SPC25239.1"/>
    </source>
</evidence>
<sequence>MSSHARLRLQRLFVIEEDVVVRGLDAARERAEVDLQLGHPERAAQRILQRSSAQDQFAVGVDAHVCELVVDTDLLTRIVFPRGLDDAGRDAAGAKHGADAVISVRLGGVVIPAHDRFLCNISNWRTVVRRLRQR</sequence>
<protein>
    <submittedName>
        <fullName evidence="1">Uncharacterized protein</fullName>
    </submittedName>
</protein>
<dbReference type="EMBL" id="OGUU01000027">
    <property type="protein sequence ID" value="SPC25239.1"/>
    <property type="molecule type" value="Genomic_DNA"/>
</dbReference>
<evidence type="ECO:0000313" key="5">
    <source>
        <dbReference type="Proteomes" id="UP000257139"/>
    </source>
</evidence>
<proteinExistence type="predicted"/>
<geneLocation type="plasmid" evidence="3">
    <name>CBM2636p</name>
</geneLocation>
<dbReference type="Proteomes" id="UP000257139">
    <property type="component" value="Plasmid CBM2594_p"/>
</dbReference>
<dbReference type="EMBL" id="LT984815">
    <property type="protein sequence ID" value="SPD69584.1"/>
    <property type="molecule type" value="Genomic_DNA"/>
</dbReference>
<organism evidence="1">
    <name type="scientific">Cupriavidus taiwanensis</name>
    <dbReference type="NCBI Taxonomy" id="164546"/>
    <lineage>
        <taxon>Bacteria</taxon>
        <taxon>Pseudomonadati</taxon>
        <taxon>Pseudomonadota</taxon>
        <taxon>Betaproteobacteria</taxon>
        <taxon>Burkholderiales</taxon>
        <taxon>Burkholderiaceae</taxon>
        <taxon>Cupriavidus</taxon>
    </lineage>
</organism>
<dbReference type="Proteomes" id="UP000257016">
    <property type="component" value="Unassembled WGS sequence"/>
</dbReference>
<evidence type="ECO:0000313" key="4">
    <source>
        <dbReference type="Proteomes" id="UP000254259"/>
    </source>
</evidence>
<evidence type="ECO:0000313" key="3">
    <source>
        <dbReference type="EMBL" id="SPD69584.1"/>
    </source>
</evidence>
<geneLocation type="plasmid" evidence="5">
    <name>cbm2594_p</name>
</geneLocation>
<name>A0A375HXM4_9BURK</name>